<evidence type="ECO:0000313" key="3">
    <source>
        <dbReference type="Proteomes" id="UP001194632"/>
    </source>
</evidence>
<protein>
    <submittedName>
        <fullName evidence="2">Transposase</fullName>
    </submittedName>
</protein>
<dbReference type="Proteomes" id="UP001194632">
    <property type="component" value="Unassembled WGS sequence"/>
</dbReference>
<organism evidence="2 3">
    <name type="scientific">Pediococcus pentosaceus</name>
    <dbReference type="NCBI Taxonomy" id="1255"/>
    <lineage>
        <taxon>Bacteria</taxon>
        <taxon>Bacillati</taxon>
        <taxon>Bacillota</taxon>
        <taxon>Bacilli</taxon>
        <taxon>Lactobacillales</taxon>
        <taxon>Lactobacillaceae</taxon>
        <taxon>Pediococcus</taxon>
    </lineage>
</organism>
<evidence type="ECO:0000259" key="1">
    <source>
        <dbReference type="Pfam" id="PF05598"/>
    </source>
</evidence>
<proteinExistence type="predicted"/>
<accession>A0AB73HGM3</accession>
<reference evidence="2" key="1">
    <citation type="submission" date="2020-11" db="EMBL/GenBank/DDBJ databases">
        <title>Antibiotic susceptibility profiles of Pediococcus pentosaceus from various origins and their implications for the safety assessment of strains with food-technology applications.</title>
        <authorList>
            <person name="Shani N."/>
            <person name="Oberhaensli S."/>
            <person name="Arias E."/>
        </authorList>
    </citation>
    <scope>NUCLEOTIDE SEQUENCE</scope>
    <source>
        <strain evidence="2">FAM 24207</strain>
    </source>
</reference>
<feature type="domain" description="Transposase InsH N-terminal" evidence="1">
    <location>
        <begin position="1"/>
        <end position="51"/>
    </location>
</feature>
<dbReference type="InterPro" id="IPR008490">
    <property type="entry name" value="Transposase_InsH_N"/>
</dbReference>
<dbReference type="PANTHER" id="PTHR33408">
    <property type="entry name" value="TRANSPOSASE"/>
    <property type="match status" value="1"/>
</dbReference>
<name>A0AB73HGM3_PEDPE</name>
<comment type="caution">
    <text evidence="2">The sequence shown here is derived from an EMBL/GenBank/DDBJ whole genome shotgun (WGS) entry which is preliminary data.</text>
</comment>
<dbReference type="Pfam" id="PF05598">
    <property type="entry name" value="DUF772"/>
    <property type="match status" value="1"/>
</dbReference>
<sequence length="161" mass="18850">MMLKILLCAYIRKACSGRKIQQMIEENIAMMWLIGDADGVPSYRTINRFRTSLQMTKLIQKAFVCFRQLLVDNAMIDNKVFIDGTKINANSNKYSFVWRKSSEKYEQQFDEKLIQNQVDTVIREEDTITRLEIIDENITHEIGKLNQKIENEKVKALSTSY</sequence>
<dbReference type="AlphaFoldDB" id="A0AB73HGM3"/>
<gene>
    <name evidence="2" type="ORF">ITQ90_09090</name>
</gene>
<dbReference type="PANTHER" id="PTHR33408:SF2">
    <property type="entry name" value="TRANSPOSASE DDE DOMAIN-CONTAINING PROTEIN"/>
    <property type="match status" value="1"/>
</dbReference>
<evidence type="ECO:0000313" key="2">
    <source>
        <dbReference type="EMBL" id="MBF7115613.1"/>
    </source>
</evidence>
<dbReference type="EMBL" id="JADOFP010000008">
    <property type="protein sequence ID" value="MBF7115613.1"/>
    <property type="molecule type" value="Genomic_DNA"/>
</dbReference>